<comment type="similarity">
    <text evidence="2">Belongs to the DODA-type extradiol aromatic ring-opening dioxygenase family.</text>
</comment>
<dbReference type="SUPFAM" id="SSF53213">
    <property type="entry name" value="LigB-like"/>
    <property type="match status" value="1"/>
</dbReference>
<sequence>MEQHTAGRMPAIFLGHGSPMNALNDNIYTDTWAKLGATVPRPKAILVISAHWTTRGTAVTAMAQPKTIHDFGGFPQALFDVRYPAPGDSALAARVQQLLAPEIEVQLDHNWGLDHGAWSVLVKAYPQADVPVVQLSIDASRPASFHFECGRKLATLRDEGVLIVGSGNVVHNLRRMVWDDSDGRPPYDWAVRFNDKVRGHLTRGELARLTEFAQWGDDARLAVPSDEHYLPLLYVAGSCLPDEAVSIAVDGMQGGGAISMLSFVVGEVHDKREQAADVTPWRHLDLNGQI</sequence>
<evidence type="ECO:0000256" key="1">
    <source>
        <dbReference type="ARBA" id="ARBA00001947"/>
    </source>
</evidence>
<keyword evidence="3" id="KW-0479">Metal-binding</keyword>
<proteinExistence type="inferred from homology"/>
<evidence type="ECO:0000256" key="3">
    <source>
        <dbReference type="ARBA" id="ARBA00022723"/>
    </source>
</evidence>
<dbReference type="Gene3D" id="3.40.830.10">
    <property type="entry name" value="LigB-like"/>
    <property type="match status" value="1"/>
</dbReference>
<dbReference type="RefSeq" id="WP_390321764.1">
    <property type="nucleotide sequence ID" value="NZ_JBHRTP010000018.1"/>
</dbReference>
<comment type="caution">
    <text evidence="7">The sequence shown here is derived from an EMBL/GenBank/DDBJ whole genome shotgun (WGS) entry which is preliminary data.</text>
</comment>
<evidence type="ECO:0000259" key="6">
    <source>
        <dbReference type="Pfam" id="PF02900"/>
    </source>
</evidence>
<evidence type="ECO:0000313" key="8">
    <source>
        <dbReference type="Proteomes" id="UP001595530"/>
    </source>
</evidence>
<evidence type="ECO:0000256" key="5">
    <source>
        <dbReference type="ARBA" id="ARBA00023002"/>
    </source>
</evidence>
<dbReference type="InterPro" id="IPR004183">
    <property type="entry name" value="Xdiol_dOase_suB"/>
</dbReference>
<dbReference type="Pfam" id="PF02900">
    <property type="entry name" value="LigB"/>
    <property type="match status" value="1"/>
</dbReference>
<dbReference type="PANTHER" id="PTHR30096">
    <property type="entry name" value="4,5-DOPA DIOXYGENASE EXTRADIOL-LIKE PROTEIN"/>
    <property type="match status" value="1"/>
</dbReference>
<evidence type="ECO:0000256" key="2">
    <source>
        <dbReference type="ARBA" id="ARBA00007581"/>
    </source>
</evidence>
<name>A0ABV7F227_9BURK</name>
<dbReference type="PANTHER" id="PTHR30096:SF0">
    <property type="entry name" value="4,5-DOPA DIOXYGENASE EXTRADIOL-LIKE PROTEIN"/>
    <property type="match status" value="1"/>
</dbReference>
<dbReference type="Proteomes" id="UP001595530">
    <property type="component" value="Unassembled WGS sequence"/>
</dbReference>
<dbReference type="PIRSF" id="PIRSF006157">
    <property type="entry name" value="Doxgns_DODA"/>
    <property type="match status" value="1"/>
</dbReference>
<keyword evidence="4" id="KW-0862">Zinc</keyword>
<accession>A0ABV7F227</accession>
<evidence type="ECO:0000313" key="7">
    <source>
        <dbReference type="EMBL" id="MFC3107580.1"/>
    </source>
</evidence>
<dbReference type="EC" id="1.13.11.29" evidence="7"/>
<keyword evidence="7" id="KW-0223">Dioxygenase</keyword>
<reference evidence="8" key="1">
    <citation type="journal article" date="2019" name="Int. J. Syst. Evol. Microbiol.">
        <title>The Global Catalogue of Microorganisms (GCM) 10K type strain sequencing project: providing services to taxonomists for standard genome sequencing and annotation.</title>
        <authorList>
            <consortium name="The Broad Institute Genomics Platform"/>
            <consortium name="The Broad Institute Genome Sequencing Center for Infectious Disease"/>
            <person name="Wu L."/>
            <person name="Ma J."/>
        </authorList>
    </citation>
    <scope>NUCLEOTIDE SEQUENCE [LARGE SCALE GENOMIC DNA]</scope>
    <source>
        <strain evidence="8">KCTC 42986</strain>
    </source>
</reference>
<dbReference type="NCBIfam" id="NF007914">
    <property type="entry name" value="PRK10628.1"/>
    <property type="match status" value="1"/>
</dbReference>
<dbReference type="EMBL" id="JBHRTP010000018">
    <property type="protein sequence ID" value="MFC3107580.1"/>
    <property type="molecule type" value="Genomic_DNA"/>
</dbReference>
<organism evidence="7 8">
    <name type="scientific">Undibacterium arcticum</name>
    <dbReference type="NCBI Taxonomy" id="1762892"/>
    <lineage>
        <taxon>Bacteria</taxon>
        <taxon>Pseudomonadati</taxon>
        <taxon>Pseudomonadota</taxon>
        <taxon>Betaproteobacteria</taxon>
        <taxon>Burkholderiales</taxon>
        <taxon>Oxalobacteraceae</taxon>
        <taxon>Undibacterium</taxon>
    </lineage>
</organism>
<keyword evidence="8" id="KW-1185">Reference proteome</keyword>
<protein>
    <submittedName>
        <fullName evidence="7">4,5-DOPA dioxygenase extradiol</fullName>
        <ecNumber evidence="7">1.13.11.29</ecNumber>
    </submittedName>
</protein>
<comment type="cofactor">
    <cofactor evidence="1">
        <name>Zn(2+)</name>
        <dbReference type="ChEBI" id="CHEBI:29105"/>
    </cofactor>
</comment>
<keyword evidence="5 7" id="KW-0560">Oxidoreductase</keyword>
<dbReference type="CDD" id="cd07363">
    <property type="entry name" value="45_DOPA_Dioxygenase"/>
    <property type="match status" value="1"/>
</dbReference>
<dbReference type="InterPro" id="IPR014436">
    <property type="entry name" value="Extradiol_dOase_DODA"/>
</dbReference>
<evidence type="ECO:0000256" key="4">
    <source>
        <dbReference type="ARBA" id="ARBA00022833"/>
    </source>
</evidence>
<feature type="domain" description="Extradiol ring-cleavage dioxygenase class III enzyme subunit B" evidence="6">
    <location>
        <begin position="40"/>
        <end position="216"/>
    </location>
</feature>
<dbReference type="GO" id="GO:0050297">
    <property type="term" value="F:stizolobate synthase activity"/>
    <property type="evidence" value="ECO:0007669"/>
    <property type="project" value="UniProtKB-EC"/>
</dbReference>
<gene>
    <name evidence="7" type="primary">ygiD</name>
    <name evidence="7" type="ORF">ACFOFO_06335</name>
</gene>